<accession>A0A291RN12</accession>
<dbReference type="PANTHER" id="PTHR46696:SF4">
    <property type="entry name" value="BIOTIN BIOSYNTHESIS CYTOCHROME P450"/>
    <property type="match status" value="1"/>
</dbReference>
<dbReference type="Proteomes" id="UP000221961">
    <property type="component" value="Chromosome"/>
</dbReference>
<keyword evidence="6 8" id="KW-0408">Iron</keyword>
<dbReference type="RefSeq" id="WP_098696026.1">
    <property type="nucleotide sequence ID" value="NZ_CP023778.1"/>
</dbReference>
<gene>
    <name evidence="9" type="ORF">CRH09_25130</name>
</gene>
<evidence type="ECO:0000256" key="3">
    <source>
        <dbReference type="ARBA" id="ARBA00022617"/>
    </source>
</evidence>
<keyword evidence="3 8" id="KW-0349">Heme</keyword>
<evidence type="ECO:0000256" key="8">
    <source>
        <dbReference type="RuleBase" id="RU000461"/>
    </source>
</evidence>
<dbReference type="GO" id="GO:0008395">
    <property type="term" value="F:steroid hydroxylase activity"/>
    <property type="evidence" value="ECO:0007669"/>
    <property type="project" value="TreeGrafter"/>
</dbReference>
<dbReference type="PANTHER" id="PTHR46696">
    <property type="entry name" value="P450, PUTATIVE (EUROFUNG)-RELATED"/>
    <property type="match status" value="1"/>
</dbReference>
<dbReference type="SUPFAM" id="SSF48264">
    <property type="entry name" value="Cytochrome P450"/>
    <property type="match status" value="1"/>
</dbReference>
<dbReference type="Pfam" id="PF00067">
    <property type="entry name" value="p450"/>
    <property type="match status" value="1"/>
</dbReference>
<reference evidence="9 10" key="1">
    <citation type="submission" date="2017-10" db="EMBL/GenBank/DDBJ databases">
        <title>Comparative genomics between pathogenic Norcardia.</title>
        <authorList>
            <person name="Zeng L."/>
        </authorList>
    </citation>
    <scope>NUCLEOTIDE SEQUENCE [LARGE SCALE GENOMIC DNA]</scope>
    <source>
        <strain evidence="9 10">NC_YFY_NT001</strain>
    </source>
</reference>
<evidence type="ECO:0000313" key="10">
    <source>
        <dbReference type="Proteomes" id="UP000221961"/>
    </source>
</evidence>
<evidence type="ECO:0000256" key="1">
    <source>
        <dbReference type="ARBA" id="ARBA00001971"/>
    </source>
</evidence>
<dbReference type="GO" id="GO:0020037">
    <property type="term" value="F:heme binding"/>
    <property type="evidence" value="ECO:0007669"/>
    <property type="project" value="InterPro"/>
</dbReference>
<dbReference type="FunFam" id="1.10.630.10:FF:000018">
    <property type="entry name" value="Cytochrome P450 monooxygenase"/>
    <property type="match status" value="1"/>
</dbReference>
<evidence type="ECO:0000256" key="2">
    <source>
        <dbReference type="ARBA" id="ARBA00010617"/>
    </source>
</evidence>
<dbReference type="CDD" id="cd20625">
    <property type="entry name" value="CYP164-like"/>
    <property type="match status" value="1"/>
</dbReference>
<keyword evidence="7 8" id="KW-0503">Monooxygenase</keyword>
<comment type="similarity">
    <text evidence="2 8">Belongs to the cytochrome P450 family.</text>
</comment>
<proteinExistence type="inferred from homology"/>
<organism evidence="9 10">
    <name type="scientific">Nocardia terpenica</name>
    <dbReference type="NCBI Taxonomy" id="455432"/>
    <lineage>
        <taxon>Bacteria</taxon>
        <taxon>Bacillati</taxon>
        <taxon>Actinomycetota</taxon>
        <taxon>Actinomycetes</taxon>
        <taxon>Mycobacteriales</taxon>
        <taxon>Nocardiaceae</taxon>
        <taxon>Nocardia</taxon>
    </lineage>
</organism>
<dbReference type="PRINTS" id="PR00359">
    <property type="entry name" value="BP450"/>
</dbReference>
<evidence type="ECO:0000256" key="4">
    <source>
        <dbReference type="ARBA" id="ARBA00022723"/>
    </source>
</evidence>
<dbReference type="KEGG" id="ntp:CRH09_25130"/>
<evidence type="ECO:0000256" key="7">
    <source>
        <dbReference type="ARBA" id="ARBA00023033"/>
    </source>
</evidence>
<protein>
    <submittedName>
        <fullName evidence="9">Cytochrome P450</fullName>
    </submittedName>
</protein>
<dbReference type="Gene3D" id="1.10.630.10">
    <property type="entry name" value="Cytochrome P450"/>
    <property type="match status" value="1"/>
</dbReference>
<name>A0A291RN12_9NOCA</name>
<comment type="cofactor">
    <cofactor evidence="1">
        <name>heme</name>
        <dbReference type="ChEBI" id="CHEBI:30413"/>
    </cofactor>
</comment>
<dbReference type="InterPro" id="IPR036396">
    <property type="entry name" value="Cyt_P450_sf"/>
</dbReference>
<keyword evidence="5 8" id="KW-0560">Oxidoreductase</keyword>
<dbReference type="PROSITE" id="PS00086">
    <property type="entry name" value="CYTOCHROME_P450"/>
    <property type="match status" value="1"/>
</dbReference>
<dbReference type="EMBL" id="CP023778">
    <property type="protein sequence ID" value="ATL68976.1"/>
    <property type="molecule type" value="Genomic_DNA"/>
</dbReference>
<dbReference type="AlphaFoldDB" id="A0A291RN12"/>
<dbReference type="GO" id="GO:0005506">
    <property type="term" value="F:iron ion binding"/>
    <property type="evidence" value="ECO:0007669"/>
    <property type="project" value="InterPro"/>
</dbReference>
<dbReference type="InterPro" id="IPR017972">
    <property type="entry name" value="Cyt_P450_CS"/>
</dbReference>
<evidence type="ECO:0000256" key="6">
    <source>
        <dbReference type="ARBA" id="ARBA00023004"/>
    </source>
</evidence>
<dbReference type="GeneID" id="88360626"/>
<evidence type="ECO:0000313" key="9">
    <source>
        <dbReference type="EMBL" id="ATL68976.1"/>
    </source>
</evidence>
<dbReference type="GO" id="GO:0036199">
    <property type="term" value="F:cholest-4-en-3-one 26-monooxygenase activity"/>
    <property type="evidence" value="ECO:0007669"/>
    <property type="project" value="TreeGrafter"/>
</dbReference>
<dbReference type="InterPro" id="IPR001128">
    <property type="entry name" value="Cyt_P450"/>
</dbReference>
<keyword evidence="4 8" id="KW-0479">Metal-binding</keyword>
<sequence>MKPPYWFRWLTRQGVLRLGIRACAWRGDVLAQLLATSAGVRDPYPLIESIRARGRLVRSSAAWVTADYDLCRNILRDNRFGVPVADGGNIPQPLRRLARSASLPLNPVEPPSMLASNPPDHTRLRRPVASAFTPRAIGRLRDRAESVTEELLDALPTGESVDLVATFASQVPIAIISDILGFPDEARELFSRWGDDIVPLLDIGISWHAYRYAVTATMEMDSYLDDHIARLRRHPGEDILSSLVVAGELDDRELKASASLLMGAGFETTMNLIGNGVIQLLNHPEQLACLRADPQLWPNAIAEVLRIDTPVQAIGRIALCDTEIEGISLRSGSIVVLLLNGANRDPKVFSDPHRLDITRTNAQEHLAFSSGVHACLGASLACMEGASALRGLFERFPDIQLTGPPERRPLFTLHGYSRIPALLLSQ</sequence>
<dbReference type="GO" id="GO:0006707">
    <property type="term" value="P:cholesterol catabolic process"/>
    <property type="evidence" value="ECO:0007669"/>
    <property type="project" value="TreeGrafter"/>
</dbReference>
<evidence type="ECO:0000256" key="5">
    <source>
        <dbReference type="ARBA" id="ARBA00023002"/>
    </source>
</evidence>
<dbReference type="InterPro" id="IPR002397">
    <property type="entry name" value="Cyt_P450_B"/>
</dbReference>